<keyword evidence="3" id="KW-1185">Reference proteome</keyword>
<dbReference type="HOGENOM" id="CLU_655322_0_0_6"/>
<proteinExistence type="predicted"/>
<dbReference type="eggNOG" id="COG5276">
    <property type="taxonomic scope" value="Bacteria"/>
</dbReference>
<evidence type="ECO:0000313" key="3">
    <source>
        <dbReference type="Proteomes" id="UP000005555"/>
    </source>
</evidence>
<name>Q1YQD9_9GAMM</name>
<accession>Q1YQD9</accession>
<feature type="chain" id="PRO_5004198145" evidence="1">
    <location>
        <begin position="18"/>
        <end position="410"/>
    </location>
</feature>
<dbReference type="OrthoDB" id="5592990at2"/>
<evidence type="ECO:0000256" key="1">
    <source>
        <dbReference type="SAM" id="SignalP"/>
    </source>
</evidence>
<protein>
    <submittedName>
        <fullName evidence="2">Uncharacterized protein</fullName>
    </submittedName>
</protein>
<evidence type="ECO:0000313" key="2">
    <source>
        <dbReference type="EMBL" id="EAS46622.1"/>
    </source>
</evidence>
<reference evidence="2 3" key="1">
    <citation type="submission" date="2006-03" db="EMBL/GenBank/DDBJ databases">
        <authorList>
            <person name="Giovannoni S.J."/>
            <person name="Cho J.-C."/>
            <person name="Ferriera S."/>
            <person name="Johnson J."/>
            <person name="Kravitz S."/>
            <person name="Halpern A."/>
            <person name="Remington K."/>
            <person name="Beeson K."/>
            <person name="Tran B."/>
            <person name="Rogers Y.-H."/>
            <person name="Friedman R."/>
            <person name="Venter J.C."/>
        </authorList>
    </citation>
    <scope>NUCLEOTIDE SEQUENCE [LARGE SCALE GENOMIC DNA]</scope>
    <source>
        <strain evidence="2 3">HTCC2207</strain>
    </source>
</reference>
<dbReference type="PROSITE" id="PS51257">
    <property type="entry name" value="PROKAR_LIPOPROTEIN"/>
    <property type="match status" value="1"/>
</dbReference>
<organism evidence="2 3">
    <name type="scientific">gamma proteobacterium HTCC2207</name>
    <dbReference type="NCBI Taxonomy" id="314287"/>
    <lineage>
        <taxon>Bacteria</taxon>
        <taxon>Pseudomonadati</taxon>
        <taxon>Pseudomonadota</taxon>
        <taxon>Gammaproteobacteria</taxon>
        <taxon>Cellvibrionales</taxon>
        <taxon>Porticoccaceae</taxon>
        <taxon>SAR92 clade</taxon>
    </lineage>
</organism>
<dbReference type="Proteomes" id="UP000005555">
    <property type="component" value="Unassembled WGS sequence"/>
</dbReference>
<dbReference type="EMBL" id="AAPI01000006">
    <property type="protein sequence ID" value="EAS46622.1"/>
    <property type="molecule type" value="Genomic_DNA"/>
</dbReference>
<keyword evidence="1" id="KW-0732">Signal</keyword>
<sequence length="410" mass="44216">MKIILLFCFILPFLASCGGGGGSSSNPTSTGVFVDSPVINIGYRTETQNGVTNSRGEFKYFPGETVTFFIGDLEFPSVLADERVTPLDMADTDDVFHPTVVNIARLLQTLDKDGDASNGITIADSARDHATQLNFDLPVLTFEIFARNLIVNGGQDRVVSEMVGIAEAALHLLSQVLLLRLQELPVSFDTYIIGTWRGSSDNRDFALLSVFEDGQYIHAVTGNLGLNESQGMEWGTVSLSSQGFGATTQEFDTNGDAGLSPPAGGMKPRWLFQEDKPTGASLGDGPFEGSVVFSRMPSEGLLGTWISSTTNAELLTLSLFKDNTYFQAIIDRNDPTLMSGMEQGTYSRDDSTGLLTVTQTFYNNGNAGFTDFVGLGAPSLFAHVSGDTLTLTMDDDGDSLIDETIEFTRQ</sequence>
<comment type="caution">
    <text evidence="2">The sequence shown here is derived from an EMBL/GenBank/DDBJ whole genome shotgun (WGS) entry which is preliminary data.</text>
</comment>
<dbReference type="AlphaFoldDB" id="Q1YQD9"/>
<gene>
    <name evidence="2" type="ORF">GB2207_07208</name>
</gene>
<dbReference type="STRING" id="314287.GB2207_07208"/>
<feature type="signal peptide" evidence="1">
    <location>
        <begin position="1"/>
        <end position="17"/>
    </location>
</feature>